<protein>
    <submittedName>
        <fullName evidence="1">Uncharacterized protein</fullName>
    </submittedName>
</protein>
<comment type="caution">
    <text evidence="1">The sequence shown here is derived from an EMBL/GenBank/DDBJ whole genome shotgun (WGS) entry which is preliminary data.</text>
</comment>
<dbReference type="AlphaFoldDB" id="A0AAV5IK84"/>
<dbReference type="Proteomes" id="UP001054252">
    <property type="component" value="Unassembled WGS sequence"/>
</dbReference>
<proteinExistence type="predicted"/>
<accession>A0AAV5IK84</accession>
<evidence type="ECO:0000313" key="2">
    <source>
        <dbReference type="Proteomes" id="UP001054252"/>
    </source>
</evidence>
<gene>
    <name evidence="1" type="ORF">SLEP1_g11278</name>
</gene>
<name>A0AAV5IK84_9ROSI</name>
<dbReference type="EMBL" id="BPVZ01000012">
    <property type="protein sequence ID" value="GKU98252.1"/>
    <property type="molecule type" value="Genomic_DNA"/>
</dbReference>
<reference evidence="1 2" key="1">
    <citation type="journal article" date="2021" name="Commun. Biol.">
        <title>The genome of Shorea leprosula (Dipterocarpaceae) highlights the ecological relevance of drought in aseasonal tropical rainforests.</title>
        <authorList>
            <person name="Ng K.K.S."/>
            <person name="Kobayashi M.J."/>
            <person name="Fawcett J.A."/>
            <person name="Hatakeyama M."/>
            <person name="Paape T."/>
            <person name="Ng C.H."/>
            <person name="Ang C.C."/>
            <person name="Tnah L.H."/>
            <person name="Lee C.T."/>
            <person name="Nishiyama T."/>
            <person name="Sese J."/>
            <person name="O'Brien M.J."/>
            <person name="Copetti D."/>
            <person name="Mohd Noor M.I."/>
            <person name="Ong R.C."/>
            <person name="Putra M."/>
            <person name="Sireger I.Z."/>
            <person name="Indrioko S."/>
            <person name="Kosugi Y."/>
            <person name="Izuno A."/>
            <person name="Isagi Y."/>
            <person name="Lee S.L."/>
            <person name="Shimizu K.K."/>
        </authorList>
    </citation>
    <scope>NUCLEOTIDE SEQUENCE [LARGE SCALE GENOMIC DNA]</scope>
    <source>
        <strain evidence="1">214</strain>
    </source>
</reference>
<keyword evidence="2" id="KW-1185">Reference proteome</keyword>
<evidence type="ECO:0000313" key="1">
    <source>
        <dbReference type="EMBL" id="GKU98252.1"/>
    </source>
</evidence>
<sequence length="58" mass="6832">MNHCSIADGLSTLEVLLCHQDGEQINLRLRMLKFDVWLIKSSILFLILEDPWWFKLST</sequence>
<organism evidence="1 2">
    <name type="scientific">Rubroshorea leprosula</name>
    <dbReference type="NCBI Taxonomy" id="152421"/>
    <lineage>
        <taxon>Eukaryota</taxon>
        <taxon>Viridiplantae</taxon>
        <taxon>Streptophyta</taxon>
        <taxon>Embryophyta</taxon>
        <taxon>Tracheophyta</taxon>
        <taxon>Spermatophyta</taxon>
        <taxon>Magnoliopsida</taxon>
        <taxon>eudicotyledons</taxon>
        <taxon>Gunneridae</taxon>
        <taxon>Pentapetalae</taxon>
        <taxon>rosids</taxon>
        <taxon>malvids</taxon>
        <taxon>Malvales</taxon>
        <taxon>Dipterocarpaceae</taxon>
        <taxon>Rubroshorea</taxon>
    </lineage>
</organism>